<dbReference type="Proteomes" id="UP000326994">
    <property type="component" value="Unassembled WGS sequence"/>
</dbReference>
<feature type="chain" id="PRO_5023882381" description="DUF5689 domain-containing protein" evidence="1">
    <location>
        <begin position="19"/>
        <end position="280"/>
    </location>
</feature>
<evidence type="ECO:0008006" key="4">
    <source>
        <dbReference type="Google" id="ProtNLM"/>
    </source>
</evidence>
<feature type="signal peptide" evidence="1">
    <location>
        <begin position="1"/>
        <end position="18"/>
    </location>
</feature>
<gene>
    <name evidence="2" type="ORF">ULMS_00580</name>
</gene>
<dbReference type="Pfam" id="PF19765">
    <property type="entry name" value="DUF6252"/>
    <property type="match status" value="1"/>
</dbReference>
<accession>A0A5J4FSX7</accession>
<sequence>MRKVFLLLVATIFVFSCAEDIQDYSPAIQGFVNNELYRATGVNATRKLDGAFLIEGLTQLEALKINITAGTPGVYNLGGASLNTATFSDKNGNSYFTNPNGEGQVVVTELNVEESYISGNFNYKAIQTGLDSIVVKNGVFFQVPFAQEIEPIIVDPTLPAGPCNAGTFVANVDGEPISTSANLCVMAVIFQNQIVVTATDADEEIQVRLPINVLEGSVSLPEDNFLASYTDLATGETREAQTGAIFISIHNQTSNLIRANFTFNTGIEEITIGNFDVTYQ</sequence>
<dbReference type="EMBL" id="BKCF01000001">
    <property type="protein sequence ID" value="GEQ84550.1"/>
    <property type="molecule type" value="Genomic_DNA"/>
</dbReference>
<dbReference type="AlphaFoldDB" id="A0A5J4FSX7"/>
<proteinExistence type="predicted"/>
<keyword evidence="3" id="KW-1185">Reference proteome</keyword>
<reference evidence="2 3" key="1">
    <citation type="submission" date="2019-08" db="EMBL/GenBank/DDBJ databases">
        <title>Ulvibacter marinistellae sp. nov., isolated from a starfish, Patiria pectinifera.</title>
        <authorList>
            <person name="Kawano K."/>
            <person name="Ushijima N."/>
            <person name="Kihara M."/>
            <person name="Itoh H."/>
        </authorList>
    </citation>
    <scope>NUCLEOTIDE SEQUENCE [LARGE SCALE GENOMIC DNA]</scope>
    <source>
        <strain evidence="2 3">KK4</strain>
    </source>
</reference>
<dbReference type="OrthoDB" id="1448607at2"/>
<evidence type="ECO:0000313" key="3">
    <source>
        <dbReference type="Proteomes" id="UP000326994"/>
    </source>
</evidence>
<evidence type="ECO:0000256" key="1">
    <source>
        <dbReference type="SAM" id="SignalP"/>
    </source>
</evidence>
<dbReference type="InterPro" id="IPR046219">
    <property type="entry name" value="DUF6252"/>
</dbReference>
<name>A0A5J4FSX7_9FLAO</name>
<evidence type="ECO:0000313" key="2">
    <source>
        <dbReference type="EMBL" id="GEQ84550.1"/>
    </source>
</evidence>
<dbReference type="PROSITE" id="PS51257">
    <property type="entry name" value="PROKAR_LIPOPROTEIN"/>
    <property type="match status" value="1"/>
</dbReference>
<organism evidence="2 3">
    <name type="scientific">Patiriisocius marinistellae</name>
    <dbReference type="NCBI Taxonomy" id="2494560"/>
    <lineage>
        <taxon>Bacteria</taxon>
        <taxon>Pseudomonadati</taxon>
        <taxon>Bacteroidota</taxon>
        <taxon>Flavobacteriia</taxon>
        <taxon>Flavobacteriales</taxon>
        <taxon>Flavobacteriaceae</taxon>
        <taxon>Patiriisocius</taxon>
    </lineage>
</organism>
<keyword evidence="1" id="KW-0732">Signal</keyword>
<comment type="caution">
    <text evidence="2">The sequence shown here is derived from an EMBL/GenBank/DDBJ whole genome shotgun (WGS) entry which is preliminary data.</text>
</comment>
<dbReference type="RefSeq" id="WP_151892508.1">
    <property type="nucleotide sequence ID" value="NZ_BKCF01000001.1"/>
</dbReference>
<protein>
    <recommendedName>
        <fullName evidence="4">DUF5689 domain-containing protein</fullName>
    </recommendedName>
</protein>